<comment type="subcellular location">
    <subcellularLocation>
        <location evidence="1">Membrane</location>
        <topology evidence="1">Multi-pass membrane protein</topology>
    </subcellularLocation>
</comment>
<evidence type="ECO:0000256" key="5">
    <source>
        <dbReference type="ARBA" id="ARBA00023136"/>
    </source>
</evidence>
<evidence type="ECO:0000256" key="1">
    <source>
        <dbReference type="ARBA" id="ARBA00004141"/>
    </source>
</evidence>
<dbReference type="EMBL" id="JACHFQ010000003">
    <property type="protein sequence ID" value="MBB5225654.1"/>
    <property type="molecule type" value="Genomic_DNA"/>
</dbReference>
<feature type="transmembrane region" description="Helical" evidence="6">
    <location>
        <begin position="261"/>
        <end position="281"/>
    </location>
</feature>
<evidence type="ECO:0000256" key="2">
    <source>
        <dbReference type="ARBA" id="ARBA00009773"/>
    </source>
</evidence>
<keyword evidence="5 6" id="KW-0472">Membrane</keyword>
<keyword evidence="4 6" id="KW-1133">Transmembrane helix</keyword>
<dbReference type="RefSeq" id="WP_246462599.1">
    <property type="nucleotide sequence ID" value="NZ_CP031518.1"/>
</dbReference>
<reference evidence="7 8" key="1">
    <citation type="submission" date="2020-08" db="EMBL/GenBank/DDBJ databases">
        <title>Genomic Encyclopedia of Type Strains, Phase IV (KMG-IV): sequencing the most valuable type-strain genomes for metagenomic binning, comparative biology and taxonomic classification.</title>
        <authorList>
            <person name="Goeker M."/>
        </authorList>
    </citation>
    <scope>NUCLEOTIDE SEQUENCE [LARGE SCALE GENOMIC DNA]</scope>
    <source>
        <strain evidence="7 8">DSM 103462</strain>
    </source>
</reference>
<evidence type="ECO:0000256" key="3">
    <source>
        <dbReference type="ARBA" id="ARBA00022692"/>
    </source>
</evidence>
<name>A0A7W8G866_9SPIR</name>
<dbReference type="GO" id="GO:0055085">
    <property type="term" value="P:transmembrane transport"/>
    <property type="evidence" value="ECO:0007669"/>
    <property type="project" value="TreeGrafter"/>
</dbReference>
<keyword evidence="3 6" id="KW-0812">Transmembrane</keyword>
<accession>A0A7W8G866</accession>
<feature type="transmembrane region" description="Helical" evidence="6">
    <location>
        <begin position="141"/>
        <end position="161"/>
    </location>
</feature>
<dbReference type="PANTHER" id="PTHR21716">
    <property type="entry name" value="TRANSMEMBRANE PROTEIN"/>
    <property type="match status" value="1"/>
</dbReference>
<evidence type="ECO:0000313" key="7">
    <source>
        <dbReference type="EMBL" id="MBB5225654.1"/>
    </source>
</evidence>
<feature type="transmembrane region" description="Helical" evidence="6">
    <location>
        <begin position="301"/>
        <end position="326"/>
    </location>
</feature>
<evidence type="ECO:0000313" key="8">
    <source>
        <dbReference type="Proteomes" id="UP000518887"/>
    </source>
</evidence>
<comment type="similarity">
    <text evidence="2">Belongs to the autoinducer-2 exporter (AI-2E) (TC 2.A.86) family.</text>
</comment>
<feature type="transmembrane region" description="Helical" evidence="6">
    <location>
        <begin position="226"/>
        <end position="254"/>
    </location>
</feature>
<evidence type="ECO:0000256" key="4">
    <source>
        <dbReference type="ARBA" id="ARBA00022989"/>
    </source>
</evidence>
<dbReference type="AlphaFoldDB" id="A0A7W8G866"/>
<keyword evidence="8" id="KW-1185">Reference proteome</keyword>
<dbReference type="Proteomes" id="UP000518887">
    <property type="component" value="Unassembled WGS sequence"/>
</dbReference>
<comment type="caution">
    <text evidence="7">The sequence shown here is derived from an EMBL/GenBank/DDBJ whole genome shotgun (WGS) entry which is preliminary data.</text>
</comment>
<sequence>MSVVLAGTMLKVLESFLKPVILAVLLAAVFYPFVKKLSTKFKLPWFFGILIVYALFTVIFFGLGNILSTSFMSILESFPKYEERFRMIYHTMQDSFAQNQDSGLLNFFFDFNKDQTLLENLSSQLNIVPLLKNFAVNFTNFMLSFTKSTFLIILLSIFLLLEINFTKKKVYAAFSGHSSTKIHDIMNRVARDTTHYISIKFFISLLTGIFVFIFCLIAGVDFPLVWAFLAFVLNFVPTFGSIISWAITTIFAFLQCYPSPFPVIFIAISVLVMNVFLGNVVEPRIEGENLGISPFMILVSLSLWGWLWGFLGLIVAVPLMVIIKIFCENIQVLRPIGILLGSGKNLENLYNAGK</sequence>
<feature type="transmembrane region" description="Helical" evidence="6">
    <location>
        <begin position="201"/>
        <end position="220"/>
    </location>
</feature>
<dbReference type="InterPro" id="IPR002549">
    <property type="entry name" value="AI-2E-like"/>
</dbReference>
<gene>
    <name evidence="7" type="ORF">HNP76_001011</name>
</gene>
<dbReference type="Pfam" id="PF01594">
    <property type="entry name" value="AI-2E_transport"/>
    <property type="match status" value="1"/>
</dbReference>
<dbReference type="PANTHER" id="PTHR21716:SF64">
    <property type="entry name" value="AI-2 TRANSPORT PROTEIN TQSA"/>
    <property type="match status" value="1"/>
</dbReference>
<proteinExistence type="inferred from homology"/>
<dbReference type="GO" id="GO:0016020">
    <property type="term" value="C:membrane"/>
    <property type="evidence" value="ECO:0007669"/>
    <property type="project" value="UniProtKB-SubCell"/>
</dbReference>
<organism evidence="7 8">
    <name type="scientific">Treponema ruminis</name>
    <dbReference type="NCBI Taxonomy" id="744515"/>
    <lineage>
        <taxon>Bacteria</taxon>
        <taxon>Pseudomonadati</taxon>
        <taxon>Spirochaetota</taxon>
        <taxon>Spirochaetia</taxon>
        <taxon>Spirochaetales</taxon>
        <taxon>Treponemataceae</taxon>
        <taxon>Treponema</taxon>
    </lineage>
</organism>
<protein>
    <submittedName>
        <fullName evidence="7">Putative PurR-regulated permease PerM</fullName>
    </submittedName>
</protein>
<feature type="transmembrane region" description="Helical" evidence="6">
    <location>
        <begin position="46"/>
        <end position="67"/>
    </location>
</feature>
<feature type="transmembrane region" description="Helical" evidence="6">
    <location>
        <begin position="16"/>
        <end position="34"/>
    </location>
</feature>
<evidence type="ECO:0000256" key="6">
    <source>
        <dbReference type="SAM" id="Phobius"/>
    </source>
</evidence>